<dbReference type="SMART" id="SM00382">
    <property type="entry name" value="AAA"/>
    <property type="match status" value="1"/>
</dbReference>
<organism evidence="3 4">
    <name type="scientific">Formimonas warabiya</name>
    <dbReference type="NCBI Taxonomy" id="1761012"/>
    <lineage>
        <taxon>Bacteria</taxon>
        <taxon>Bacillati</taxon>
        <taxon>Bacillota</taxon>
        <taxon>Clostridia</taxon>
        <taxon>Eubacteriales</taxon>
        <taxon>Peptococcaceae</taxon>
        <taxon>Candidatus Formimonas</taxon>
    </lineage>
</organism>
<dbReference type="RefSeq" id="WP_148134008.1">
    <property type="nucleotide sequence ID" value="NZ_CP017634.1"/>
</dbReference>
<dbReference type="GO" id="GO:0005524">
    <property type="term" value="F:ATP binding"/>
    <property type="evidence" value="ECO:0007669"/>
    <property type="project" value="InterPro"/>
</dbReference>
<evidence type="ECO:0000256" key="1">
    <source>
        <dbReference type="ARBA" id="ARBA00006611"/>
    </source>
</evidence>
<dbReference type="InterPro" id="IPR050921">
    <property type="entry name" value="T4SS_GSP_E_ATPase"/>
</dbReference>
<name>A0A3G1KQP6_FORW1</name>
<dbReference type="PROSITE" id="PS00662">
    <property type="entry name" value="T2SP_E"/>
    <property type="match status" value="1"/>
</dbReference>
<dbReference type="PANTHER" id="PTHR30486:SF16">
    <property type="entry name" value="TWITCHING MOTILITY PROTEIN PILT"/>
    <property type="match status" value="1"/>
</dbReference>
<dbReference type="Gene3D" id="3.30.450.90">
    <property type="match status" value="1"/>
</dbReference>
<dbReference type="CDD" id="cd01131">
    <property type="entry name" value="PilT"/>
    <property type="match status" value="1"/>
</dbReference>
<evidence type="ECO:0000313" key="4">
    <source>
        <dbReference type="Proteomes" id="UP000323521"/>
    </source>
</evidence>
<sequence length="379" mass="41758">MDDIRTSIKALLREANEKDSSDIHIGTDIAPVLRTNGGLVPLEVPPLNAEETKFLLFQLLTPGQQKFLEEHRSVDCAVGFPEIGRYRVHIYYQKMQLSGAVRKLADTIPGMDTLGLPPAAASLAELKMGLVLVTGATGSGKSTTLAAIIDLINTNFSHNIITIEDPIEYVHYGKKSLINQREVYSDVPSFSDALRGALRADPDVLLVGEMRDLDTIRTAIMAAETGHLVFSTLHSRDATSSLTRMISVFPPEEQAQVRQQLSVSLKAVISQQLLKRADKPGRVLAAELMMVTPAISNLIRMGKQEHIYMAIETGNKLGMQTMEQCLVNLYQAGLIDRDTALQSAKSATLIEDRLASAEKEIKNQKHVPLHTHKLPRRSH</sequence>
<dbReference type="Proteomes" id="UP000323521">
    <property type="component" value="Chromosome"/>
</dbReference>
<evidence type="ECO:0000313" key="3">
    <source>
        <dbReference type="EMBL" id="ATW24781.1"/>
    </source>
</evidence>
<protein>
    <submittedName>
        <fullName evidence="3">Type IV pili twitching motility protein PilT</fullName>
    </submittedName>
</protein>
<dbReference type="InterPro" id="IPR027417">
    <property type="entry name" value="P-loop_NTPase"/>
</dbReference>
<dbReference type="GO" id="GO:0016887">
    <property type="term" value="F:ATP hydrolysis activity"/>
    <property type="evidence" value="ECO:0007669"/>
    <property type="project" value="InterPro"/>
</dbReference>
<feature type="domain" description="Bacterial type II secretion system protein E" evidence="2">
    <location>
        <begin position="198"/>
        <end position="212"/>
    </location>
</feature>
<dbReference type="InterPro" id="IPR003593">
    <property type="entry name" value="AAA+_ATPase"/>
</dbReference>
<dbReference type="OrthoDB" id="9808272at2"/>
<keyword evidence="4" id="KW-1185">Reference proteome</keyword>
<evidence type="ECO:0000259" key="2">
    <source>
        <dbReference type="PROSITE" id="PS00662"/>
    </source>
</evidence>
<dbReference type="PANTHER" id="PTHR30486">
    <property type="entry name" value="TWITCHING MOTILITY PROTEIN PILT"/>
    <property type="match status" value="1"/>
</dbReference>
<dbReference type="KEGG" id="fwa:DCMF_08350"/>
<proteinExistence type="inferred from homology"/>
<dbReference type="SUPFAM" id="SSF52540">
    <property type="entry name" value="P-loop containing nucleoside triphosphate hydrolases"/>
    <property type="match status" value="1"/>
</dbReference>
<comment type="similarity">
    <text evidence="1">Belongs to the GSP E family.</text>
</comment>
<dbReference type="Pfam" id="PF00437">
    <property type="entry name" value="T2SSE"/>
    <property type="match status" value="1"/>
</dbReference>
<dbReference type="InterPro" id="IPR006321">
    <property type="entry name" value="PilT/PilU"/>
</dbReference>
<reference evidence="3 4" key="1">
    <citation type="submission" date="2016-10" db="EMBL/GenBank/DDBJ databases">
        <title>Complete Genome Sequence of Peptococcaceae strain DCMF.</title>
        <authorList>
            <person name="Edwards R.J."/>
            <person name="Holland S.I."/>
            <person name="Deshpande N.P."/>
            <person name="Wong Y.K."/>
            <person name="Ertan H."/>
            <person name="Manefield M."/>
            <person name="Russell T.L."/>
            <person name="Lee M.J."/>
        </authorList>
    </citation>
    <scope>NUCLEOTIDE SEQUENCE [LARGE SCALE GENOMIC DNA]</scope>
    <source>
        <strain evidence="3 4">DCMF</strain>
    </source>
</reference>
<dbReference type="Gene3D" id="3.40.50.300">
    <property type="entry name" value="P-loop containing nucleotide triphosphate hydrolases"/>
    <property type="match status" value="1"/>
</dbReference>
<dbReference type="NCBIfam" id="TIGR01420">
    <property type="entry name" value="pilT_fam"/>
    <property type="match status" value="1"/>
</dbReference>
<dbReference type="InterPro" id="IPR001482">
    <property type="entry name" value="T2SS/T4SS_dom"/>
</dbReference>
<dbReference type="EMBL" id="CP017634">
    <property type="protein sequence ID" value="ATW24781.1"/>
    <property type="molecule type" value="Genomic_DNA"/>
</dbReference>
<dbReference type="AlphaFoldDB" id="A0A3G1KQP6"/>
<gene>
    <name evidence="3" type="ORF">DCMF_08350</name>
</gene>
<accession>A0A3G1KQP6</accession>